<feature type="non-terminal residue" evidence="1">
    <location>
        <position position="1"/>
    </location>
</feature>
<evidence type="ECO:0000313" key="1">
    <source>
        <dbReference type="EMBL" id="KAI7733146.1"/>
    </source>
</evidence>
<dbReference type="Proteomes" id="UP001206925">
    <property type="component" value="Unassembled WGS sequence"/>
</dbReference>
<dbReference type="EMBL" id="JAMZMK010010077">
    <property type="protein sequence ID" value="KAI7733146.1"/>
    <property type="molecule type" value="Genomic_DNA"/>
</dbReference>
<organism evidence="1 2">
    <name type="scientific">Ambrosia artemisiifolia</name>
    <name type="common">Common ragweed</name>
    <dbReference type="NCBI Taxonomy" id="4212"/>
    <lineage>
        <taxon>Eukaryota</taxon>
        <taxon>Viridiplantae</taxon>
        <taxon>Streptophyta</taxon>
        <taxon>Embryophyta</taxon>
        <taxon>Tracheophyta</taxon>
        <taxon>Spermatophyta</taxon>
        <taxon>Magnoliopsida</taxon>
        <taxon>eudicotyledons</taxon>
        <taxon>Gunneridae</taxon>
        <taxon>Pentapetalae</taxon>
        <taxon>asterids</taxon>
        <taxon>campanulids</taxon>
        <taxon>Asterales</taxon>
        <taxon>Asteraceae</taxon>
        <taxon>Asteroideae</taxon>
        <taxon>Heliantheae alliance</taxon>
        <taxon>Heliantheae</taxon>
        <taxon>Ambrosia</taxon>
    </lineage>
</organism>
<gene>
    <name evidence="1" type="ORF">M8C21_013299</name>
</gene>
<comment type="caution">
    <text evidence="1">The sequence shown here is derived from an EMBL/GenBank/DDBJ whole genome shotgun (WGS) entry which is preliminary data.</text>
</comment>
<reference evidence="1" key="1">
    <citation type="submission" date="2022-06" db="EMBL/GenBank/DDBJ databases">
        <title>Uncovering the hologenomic basis of an extraordinary plant invasion.</title>
        <authorList>
            <person name="Bieker V.C."/>
            <person name="Martin M.D."/>
            <person name="Gilbert T."/>
            <person name="Hodgins K."/>
            <person name="Battlay P."/>
            <person name="Petersen B."/>
            <person name="Wilson J."/>
        </authorList>
    </citation>
    <scope>NUCLEOTIDE SEQUENCE</scope>
    <source>
        <strain evidence="1">AA19_3_7</strain>
        <tissue evidence="1">Leaf</tissue>
    </source>
</reference>
<dbReference type="AlphaFoldDB" id="A0AAD5C331"/>
<sequence length="306" mass="35103">MQKAREERYPQHICTGLERLTGLALSDESHHYKKFQLLICASEISLQSGNLIGCINHAKNASKISVPDEYLFFAHLLLCRAYAAEDNRACLLEEYTRCLNLKTDYHIGLIGLKYIECRYGLEEANGNIIEKKFEECSKDIKYSWNAWMAILKLVQGLIAVWNRDFVGAEELLAQACSLNGYESCLFLCHDFLLLATGSLKKAKDICGAPLPILQLLLAQAEASLGYKDQWERNLQLEWLTWPPERRPSEIFLQMHLLLGPLDNDIHSASRTKSYQKNPLRWILQAIHLNPACSRYWRALQNLFGKK</sequence>
<protein>
    <submittedName>
        <fullName evidence="1">Uncharacterized protein</fullName>
    </submittedName>
</protein>
<name>A0AAD5C331_AMBAR</name>
<evidence type="ECO:0000313" key="2">
    <source>
        <dbReference type="Proteomes" id="UP001206925"/>
    </source>
</evidence>
<keyword evidence="2" id="KW-1185">Reference proteome</keyword>
<proteinExistence type="predicted"/>
<accession>A0AAD5C331</accession>